<keyword evidence="3" id="KW-1185">Reference proteome</keyword>
<feature type="region of interest" description="Disordered" evidence="1">
    <location>
        <begin position="13"/>
        <end position="90"/>
    </location>
</feature>
<dbReference type="OrthoDB" id="2509133at2759"/>
<proteinExistence type="predicted"/>
<reference evidence="2 3" key="1">
    <citation type="submission" date="2017-11" db="EMBL/GenBank/DDBJ databases">
        <title>De novo assembly and phasing of dikaryotic genomes from two isolates of Puccinia coronata f. sp. avenae, the causal agent of oat crown rust.</title>
        <authorList>
            <person name="Miller M.E."/>
            <person name="Zhang Y."/>
            <person name="Omidvar V."/>
            <person name="Sperschneider J."/>
            <person name="Schwessinger B."/>
            <person name="Raley C."/>
            <person name="Palmer J.M."/>
            <person name="Garnica D."/>
            <person name="Upadhyaya N."/>
            <person name="Rathjen J."/>
            <person name="Taylor J.M."/>
            <person name="Park R.F."/>
            <person name="Dodds P.N."/>
            <person name="Hirsch C.D."/>
            <person name="Kianian S.F."/>
            <person name="Figueroa M."/>
        </authorList>
    </citation>
    <scope>NUCLEOTIDE SEQUENCE [LARGE SCALE GENOMIC DNA]</scope>
    <source>
        <strain evidence="2">12NC29</strain>
    </source>
</reference>
<protein>
    <submittedName>
        <fullName evidence="2">Uncharacterized protein</fullName>
    </submittedName>
</protein>
<dbReference type="EMBL" id="PGCJ01001637">
    <property type="protein sequence ID" value="PLW04518.1"/>
    <property type="molecule type" value="Genomic_DNA"/>
</dbReference>
<dbReference type="Proteomes" id="UP000235388">
    <property type="component" value="Unassembled WGS sequence"/>
</dbReference>
<accession>A0A2N5RU65</accession>
<evidence type="ECO:0000313" key="2">
    <source>
        <dbReference type="EMBL" id="PLW04518.1"/>
    </source>
</evidence>
<evidence type="ECO:0000256" key="1">
    <source>
        <dbReference type="SAM" id="MobiDB-lite"/>
    </source>
</evidence>
<evidence type="ECO:0000313" key="3">
    <source>
        <dbReference type="Proteomes" id="UP000235388"/>
    </source>
</evidence>
<comment type="caution">
    <text evidence="2">The sequence shown here is derived from an EMBL/GenBank/DDBJ whole genome shotgun (WGS) entry which is preliminary data.</text>
</comment>
<dbReference type="AlphaFoldDB" id="A0A2N5RU65"/>
<feature type="compositionally biased region" description="Polar residues" evidence="1">
    <location>
        <begin position="335"/>
        <end position="345"/>
    </location>
</feature>
<sequence length="345" mass="39089">MAAPSFEFGMAVESAAGKGKALAETGPQLERAKTMGSILSDSDGKGSFLGPRTDSEIRTLRSERNPDRPAMTGKKEHPHPEKPAGSDKKWYDSIPENLQAERAQFAAKEILKMSKKQNNLIRELSRGPPSRILQLLSRTKAYFMQEKLTNAIAEILQKRPAWLEVWAQNEAAYRGVVVRLHIESNNPGELKKLKNAANLISKHHPYVLSTDRLTDAQKILQQANSDYRQWREKSNFSDGRWGALSRLKKILMRPWRNLVDQQLEKSVDYVLEHQPNWLRSRMKEEVREVDSNVEKKLNKAAAFIRKHDASEQILSDSKILDQLGKSMGVGKNKSENTPQQLATAD</sequence>
<gene>
    <name evidence="2" type="ORF">PCANC_28800</name>
</gene>
<organism evidence="2 3">
    <name type="scientific">Puccinia coronata f. sp. avenae</name>
    <dbReference type="NCBI Taxonomy" id="200324"/>
    <lineage>
        <taxon>Eukaryota</taxon>
        <taxon>Fungi</taxon>
        <taxon>Dikarya</taxon>
        <taxon>Basidiomycota</taxon>
        <taxon>Pucciniomycotina</taxon>
        <taxon>Pucciniomycetes</taxon>
        <taxon>Pucciniales</taxon>
        <taxon>Pucciniaceae</taxon>
        <taxon>Puccinia</taxon>
    </lineage>
</organism>
<feature type="region of interest" description="Disordered" evidence="1">
    <location>
        <begin position="326"/>
        <end position="345"/>
    </location>
</feature>
<feature type="compositionally biased region" description="Basic and acidic residues" evidence="1">
    <location>
        <begin position="53"/>
        <end position="90"/>
    </location>
</feature>
<name>A0A2N5RU65_9BASI</name>